<gene>
    <name evidence="1" type="ordered locus">Ethha_2425</name>
</gene>
<protein>
    <submittedName>
        <fullName evidence="1">Uncharacterized protein</fullName>
    </submittedName>
</protein>
<accession>E6U5A8</accession>
<dbReference type="KEGG" id="eha:Ethha_2425"/>
<dbReference type="EMBL" id="CP002400">
    <property type="protein sequence ID" value="ADU27921.1"/>
    <property type="molecule type" value="Genomic_DNA"/>
</dbReference>
<name>E6U5A8_ETHHY</name>
<evidence type="ECO:0000313" key="2">
    <source>
        <dbReference type="Proteomes" id="UP000001551"/>
    </source>
</evidence>
<keyword evidence="2" id="KW-1185">Reference proteome</keyword>
<dbReference type="HOGENOM" id="CLU_2478701_0_0_9"/>
<reference evidence="1 2" key="1">
    <citation type="submission" date="2010-12" db="EMBL/GenBank/DDBJ databases">
        <title>Complete sequence of Ethanoligenens harbinense YUAN-3.</title>
        <authorList>
            <person name="Lucas S."/>
            <person name="Copeland A."/>
            <person name="Lapidus A."/>
            <person name="Cheng J.-F."/>
            <person name="Bruce D."/>
            <person name="Goodwin L."/>
            <person name="Pitluck S."/>
            <person name="Chertkov O."/>
            <person name="Misra M."/>
            <person name="Detter J.C."/>
            <person name="Han C."/>
            <person name="Tapia R."/>
            <person name="Land M."/>
            <person name="Hauser L."/>
            <person name="Jeffries C."/>
            <person name="Kyrpides N."/>
            <person name="Ivanova N."/>
            <person name="Mikhailova N."/>
            <person name="Wang A."/>
            <person name="Mouttaki H."/>
            <person name="He Z."/>
            <person name="Zhou J."/>
            <person name="Hemme C.L."/>
            <person name="Woyke T."/>
        </authorList>
    </citation>
    <scope>NUCLEOTIDE SEQUENCE [LARGE SCALE GENOMIC DNA]</scope>
    <source>
        <strain evidence="2">DSM 18485 / JCM 12961 / CGMCC 1.5033 / YUAN-3</strain>
    </source>
</reference>
<evidence type="ECO:0000313" key="1">
    <source>
        <dbReference type="EMBL" id="ADU27921.1"/>
    </source>
</evidence>
<dbReference type="STRING" id="663278.Ethha_2425"/>
<dbReference type="AlphaFoldDB" id="E6U5A8"/>
<organism evidence="1 2">
    <name type="scientific">Ethanoligenens harbinense (strain DSM 18485 / JCM 12961 / CGMCC 1.5033 / YUAN-3)</name>
    <dbReference type="NCBI Taxonomy" id="663278"/>
    <lineage>
        <taxon>Bacteria</taxon>
        <taxon>Bacillati</taxon>
        <taxon>Bacillota</taxon>
        <taxon>Clostridia</taxon>
        <taxon>Eubacteriales</taxon>
        <taxon>Oscillospiraceae</taxon>
        <taxon>Ethanoligenens</taxon>
    </lineage>
</organism>
<proteinExistence type="predicted"/>
<sequence>MKKRLKSIVQIWNDFEQSPDREQLAPQTSSEIHAYQDGQKVRCVASCTPELAGHTIAFLLRTFTDTPSNTSRMIRSACESLPDRKSQ</sequence>
<dbReference type="RefSeq" id="WP_013486264.1">
    <property type="nucleotide sequence ID" value="NC_014828.1"/>
</dbReference>
<dbReference type="Proteomes" id="UP000001551">
    <property type="component" value="Chromosome"/>
</dbReference>